<sequence>MKKYLIIFSILMVCLSCTKSKSQQKVMTTDFQLTECEALYKNKKLPFGKPVEEWINIFGNKYRNIPDDAKSYYKRYIWDDLGIVVEEEGHNSNNPRKTTKMYIFYSNLTSPAGHKGKLKFAYERESETYLISEYKKNNPSALTKELEQEFIQLKSIGGKEGPDKYIYPYTTYKQSVTIDGAEVRGGMLLKELNKNRKEKDLQIFTFRDDNMDGVNETGSTKGDNGEYWNDNRKNDCGNKQNYYFLNSVQYSDSELEYIKVGFRMNEDESPYF</sequence>
<evidence type="ECO:0000313" key="3">
    <source>
        <dbReference type="Proteomes" id="UP000276953"/>
    </source>
</evidence>
<organism evidence="2 3">
    <name type="scientific">Chryseobacterium arthrosphaerae</name>
    <dbReference type="NCBI Taxonomy" id="651561"/>
    <lineage>
        <taxon>Bacteria</taxon>
        <taxon>Pseudomonadati</taxon>
        <taxon>Bacteroidota</taxon>
        <taxon>Flavobacteriia</taxon>
        <taxon>Flavobacteriales</taxon>
        <taxon>Weeksellaceae</taxon>
        <taxon>Chryseobacterium group</taxon>
        <taxon>Chryseobacterium</taxon>
    </lineage>
</organism>
<name>A0A432DUH5_9FLAO</name>
<feature type="domain" description="DUF7738" evidence="1">
    <location>
        <begin position="31"/>
        <end position="186"/>
    </location>
</feature>
<dbReference type="Pfam" id="PF24880">
    <property type="entry name" value="DUF7738"/>
    <property type="match status" value="1"/>
</dbReference>
<comment type="caution">
    <text evidence="2">The sequence shown here is derived from an EMBL/GenBank/DDBJ whole genome shotgun (WGS) entry which is preliminary data.</text>
</comment>
<dbReference type="EMBL" id="RYFC01000003">
    <property type="protein sequence ID" value="RTZ46741.1"/>
    <property type="molecule type" value="Genomic_DNA"/>
</dbReference>
<dbReference type="Proteomes" id="UP000276953">
    <property type="component" value="Unassembled WGS sequence"/>
</dbReference>
<evidence type="ECO:0000313" key="2">
    <source>
        <dbReference type="EMBL" id="RTZ46741.1"/>
    </source>
</evidence>
<dbReference type="AlphaFoldDB" id="A0A432DUH5"/>
<protein>
    <recommendedName>
        <fullName evidence="1">DUF7738 domain-containing protein</fullName>
    </recommendedName>
</protein>
<gene>
    <name evidence="2" type="ORF">EJ377_22650</name>
</gene>
<evidence type="ECO:0000259" key="1">
    <source>
        <dbReference type="Pfam" id="PF24880"/>
    </source>
</evidence>
<accession>A0A432DUH5</accession>
<reference evidence="2 3" key="1">
    <citation type="submission" date="2018-12" db="EMBL/GenBank/DDBJ databases">
        <title>Draft Genome Sequence of Chryseobacterium arthrosphaerae strain ED882-96 Isolated from the Blood of a Patient with Liver Cirrhosis in Taiwan.</title>
        <authorList>
            <person name="Lin J.-N."/>
            <person name="Lai C.-H."/>
            <person name="Yang C.-H."/>
            <person name="Huang Y.-H."/>
        </authorList>
    </citation>
    <scope>NUCLEOTIDE SEQUENCE [LARGE SCALE GENOMIC DNA]</scope>
    <source>
        <strain evidence="2 3">ED882-96</strain>
    </source>
</reference>
<dbReference type="InterPro" id="IPR056640">
    <property type="entry name" value="DUF7738"/>
</dbReference>
<proteinExistence type="predicted"/>